<dbReference type="GO" id="GO:0016987">
    <property type="term" value="F:sigma factor activity"/>
    <property type="evidence" value="ECO:0007669"/>
    <property type="project" value="UniProtKB-KW"/>
</dbReference>
<sequence>MESNRHHMKQSLQLAVGQQLAMTPQLQQSIRLLQLSTLELQIEVQQTLESNLMLDSDEDEEADSVGIDNPDRGTGSEDGTEPEIQPVDIPGELAVDSTWEDVYGDGLYGPATSRGSEFDTNFQDIHAQGDGHQSLHEHLYQQMELCRFSDTDKLIAIAIIDAIDDNGYLRADIGDICRNLSDAYSIPRGGPEIGHDEAQSVLHRIQSFDPTGVGARDLRDCLLLQLRALPPGTPWCSSAIELVQHHLPLLGRRGYGDLMRSLGLGNDQLQQVITLIQSLNPHPGARISATPTSYVIPDVFVKKVDGRWHVNLNPETIPRIRINPYYAGLVQRANNSAENTTLRTHLQEARWFLKSLRDRSSTLLKVATCIVEYQRSFLEYGEEAIRPMVTQDIAEALGMHASTISRVTTRKYMHTPRGIYEFKYLFSSYINTHAGEKTSSTAVRALIKKLVAAENVRKPISDAKLTNLLSEQGIDVARRTVAKYRETLGIPSSSERKRLS</sequence>
<dbReference type="GO" id="GO:0003677">
    <property type="term" value="F:DNA binding"/>
    <property type="evidence" value="ECO:0007669"/>
    <property type="project" value="UniProtKB-KW"/>
</dbReference>
<name>A0A450WJP7_9GAMM</name>
<protein>
    <recommendedName>
        <fullName evidence="2 10">RNA polymerase sigma-54 factor</fullName>
    </recommendedName>
</protein>
<dbReference type="AlphaFoldDB" id="A0A450WJP7"/>
<evidence type="ECO:0000256" key="7">
    <source>
        <dbReference type="ARBA" id="ARBA00023082"/>
    </source>
</evidence>
<dbReference type="PIRSF" id="PIRSF000774">
    <property type="entry name" value="RpoN"/>
    <property type="match status" value="1"/>
</dbReference>
<evidence type="ECO:0000256" key="6">
    <source>
        <dbReference type="ARBA" id="ARBA00023015"/>
    </source>
</evidence>
<evidence type="ECO:0000313" key="16">
    <source>
        <dbReference type="EMBL" id="VFK17254.1"/>
    </source>
</evidence>
<dbReference type="InterPro" id="IPR007046">
    <property type="entry name" value="RNA_pol_sigma_54_core-bd"/>
</dbReference>
<evidence type="ECO:0000313" key="14">
    <source>
        <dbReference type="EMBL" id="VFJ56552.1"/>
    </source>
</evidence>
<keyword evidence="5 10" id="KW-0548">Nucleotidyltransferase</keyword>
<feature type="region of interest" description="Disordered" evidence="11">
    <location>
        <begin position="52"/>
        <end position="86"/>
    </location>
</feature>
<comment type="similarity">
    <text evidence="1 10">Belongs to the sigma-54 factor family.</text>
</comment>
<dbReference type="GO" id="GO:0000428">
    <property type="term" value="C:DNA-directed RNA polymerase complex"/>
    <property type="evidence" value="ECO:0007669"/>
    <property type="project" value="UniProtKB-KW"/>
</dbReference>
<dbReference type="GO" id="GO:0001216">
    <property type="term" value="F:DNA-binding transcription activator activity"/>
    <property type="evidence" value="ECO:0007669"/>
    <property type="project" value="InterPro"/>
</dbReference>
<evidence type="ECO:0000256" key="3">
    <source>
        <dbReference type="ARBA" id="ARBA00022478"/>
    </source>
</evidence>
<keyword evidence="6 10" id="KW-0805">Transcription regulation</keyword>
<keyword evidence="3 10" id="KW-0240">DNA-directed RNA polymerase</keyword>
<dbReference type="EMBL" id="CAADFL010000469">
    <property type="protein sequence ID" value="VFK17254.1"/>
    <property type="molecule type" value="Genomic_DNA"/>
</dbReference>
<evidence type="ECO:0000256" key="1">
    <source>
        <dbReference type="ARBA" id="ARBA00008798"/>
    </source>
</evidence>
<dbReference type="PROSITE" id="PS00718">
    <property type="entry name" value="SIGMA54_2"/>
    <property type="match status" value="1"/>
</dbReference>
<dbReference type="Pfam" id="PF00309">
    <property type="entry name" value="Sigma54_AID"/>
    <property type="match status" value="1"/>
</dbReference>
<dbReference type="NCBIfam" id="TIGR02395">
    <property type="entry name" value="rpoN_sigma"/>
    <property type="match status" value="1"/>
</dbReference>
<dbReference type="EMBL" id="CAADEZ010000524">
    <property type="protein sequence ID" value="VFJ69825.1"/>
    <property type="molecule type" value="Genomic_DNA"/>
</dbReference>
<evidence type="ECO:0000256" key="11">
    <source>
        <dbReference type="SAM" id="MobiDB-lite"/>
    </source>
</evidence>
<comment type="function">
    <text evidence="10">Sigma factors are initiation factors that promote the attachment of RNA polymerase to specific initiation sites and are then released.</text>
</comment>
<keyword evidence="8 10" id="KW-0238">DNA-binding</keyword>
<keyword evidence="4 10" id="KW-0808">Transferase</keyword>
<evidence type="ECO:0000256" key="8">
    <source>
        <dbReference type="ARBA" id="ARBA00023125"/>
    </source>
</evidence>
<keyword evidence="7 10" id="KW-0731">Sigma factor</keyword>
<dbReference type="PANTHER" id="PTHR32248">
    <property type="entry name" value="RNA POLYMERASE SIGMA-54 FACTOR"/>
    <property type="match status" value="1"/>
</dbReference>
<reference evidence="16" key="1">
    <citation type="submission" date="2019-02" db="EMBL/GenBank/DDBJ databases">
        <authorList>
            <person name="Gruber-Vodicka R. H."/>
            <person name="Seah K. B. B."/>
        </authorList>
    </citation>
    <scope>NUCLEOTIDE SEQUENCE</scope>
    <source>
        <strain evidence="15">BECK_BZ163</strain>
        <strain evidence="16">BECK_BZ164</strain>
        <strain evidence="14">BECK_BZ165</strain>
    </source>
</reference>
<evidence type="ECO:0000256" key="2">
    <source>
        <dbReference type="ARBA" id="ARBA00019942"/>
    </source>
</evidence>
<evidence type="ECO:0000259" key="13">
    <source>
        <dbReference type="Pfam" id="PF04963"/>
    </source>
</evidence>
<dbReference type="InterPro" id="IPR000394">
    <property type="entry name" value="RNA_pol_sigma_54"/>
</dbReference>
<feature type="domain" description="RNA polymerase sigma factor 54 core-binding" evidence="13">
    <location>
        <begin position="129"/>
        <end position="326"/>
    </location>
</feature>
<dbReference type="GO" id="GO:0006352">
    <property type="term" value="P:DNA-templated transcription initiation"/>
    <property type="evidence" value="ECO:0007669"/>
    <property type="project" value="InterPro"/>
</dbReference>
<dbReference type="PROSITE" id="PS50044">
    <property type="entry name" value="SIGMA54_3"/>
    <property type="match status" value="1"/>
</dbReference>
<dbReference type="Pfam" id="PF04963">
    <property type="entry name" value="Sigma54_CBD"/>
    <property type="match status" value="1"/>
</dbReference>
<keyword evidence="9 10" id="KW-0804">Transcription</keyword>
<gene>
    <name evidence="15" type="ORF">BECKFM1743A_GA0114220_105241</name>
    <name evidence="16" type="ORF">BECKFM1743B_GA0114221_104691</name>
    <name evidence="14" type="ORF">BECKFM1743C_GA0114222_101796</name>
</gene>
<dbReference type="PRINTS" id="PR00045">
    <property type="entry name" value="SIGMA54FCT"/>
</dbReference>
<dbReference type="GO" id="GO:0016779">
    <property type="term" value="F:nucleotidyltransferase activity"/>
    <property type="evidence" value="ECO:0007669"/>
    <property type="project" value="UniProtKB-KW"/>
</dbReference>
<dbReference type="EMBL" id="CAADFA010000179">
    <property type="protein sequence ID" value="VFJ56552.1"/>
    <property type="molecule type" value="Genomic_DNA"/>
</dbReference>
<proteinExistence type="inferred from homology"/>
<dbReference type="InterPro" id="IPR007634">
    <property type="entry name" value="RNA_pol_sigma_54_DNA-bd"/>
</dbReference>
<evidence type="ECO:0000256" key="10">
    <source>
        <dbReference type="PIRNR" id="PIRNR000774"/>
    </source>
</evidence>
<evidence type="ECO:0000256" key="5">
    <source>
        <dbReference type="ARBA" id="ARBA00022695"/>
    </source>
</evidence>
<evidence type="ECO:0000256" key="4">
    <source>
        <dbReference type="ARBA" id="ARBA00022679"/>
    </source>
</evidence>
<feature type="domain" description="RNA polymerase sigma factor 54 DNA-binding" evidence="12">
    <location>
        <begin position="341"/>
        <end position="498"/>
    </location>
</feature>
<dbReference type="NCBIfam" id="NF004595">
    <property type="entry name" value="PRK05932.1-2"/>
    <property type="match status" value="1"/>
</dbReference>
<dbReference type="Gene3D" id="1.10.10.60">
    <property type="entry name" value="Homeodomain-like"/>
    <property type="match status" value="1"/>
</dbReference>
<dbReference type="InterPro" id="IPR038709">
    <property type="entry name" value="RpoN_core-bd_sf"/>
</dbReference>
<dbReference type="Pfam" id="PF04552">
    <property type="entry name" value="Sigma54_DBD"/>
    <property type="match status" value="1"/>
</dbReference>
<evidence type="ECO:0000259" key="12">
    <source>
        <dbReference type="Pfam" id="PF04552"/>
    </source>
</evidence>
<organism evidence="16">
    <name type="scientific">Candidatus Kentrum sp. FM</name>
    <dbReference type="NCBI Taxonomy" id="2126340"/>
    <lineage>
        <taxon>Bacteria</taxon>
        <taxon>Pseudomonadati</taxon>
        <taxon>Pseudomonadota</taxon>
        <taxon>Gammaproteobacteria</taxon>
        <taxon>Candidatus Kentrum</taxon>
    </lineage>
</organism>
<dbReference type="PANTHER" id="PTHR32248:SF4">
    <property type="entry name" value="RNA POLYMERASE SIGMA-54 FACTOR"/>
    <property type="match status" value="1"/>
</dbReference>
<evidence type="ECO:0000256" key="9">
    <source>
        <dbReference type="ARBA" id="ARBA00023163"/>
    </source>
</evidence>
<evidence type="ECO:0000313" key="15">
    <source>
        <dbReference type="EMBL" id="VFJ69825.1"/>
    </source>
</evidence>
<accession>A0A450WJP7</accession>
<dbReference type="Gene3D" id="1.10.10.1330">
    <property type="entry name" value="RNA polymerase sigma-54 factor, core-binding domain"/>
    <property type="match status" value="1"/>
</dbReference>
<dbReference type="NCBIfam" id="NF009118">
    <property type="entry name" value="PRK12469.1"/>
    <property type="match status" value="1"/>
</dbReference>